<protein>
    <submittedName>
        <fullName evidence="7">Sosondowah ankyrin repeat domain family member C</fullName>
    </submittedName>
</protein>
<feature type="compositionally biased region" description="Polar residues" evidence="5">
    <location>
        <begin position="131"/>
        <end position="170"/>
    </location>
</feature>
<keyword evidence="8" id="KW-1185">Reference proteome</keyword>
<dbReference type="AlphaFoldDB" id="A0A096M5V2"/>
<keyword evidence="2 4" id="KW-0040">ANK repeat</keyword>
<feature type="compositionally biased region" description="Basic and acidic residues" evidence="5">
    <location>
        <begin position="471"/>
        <end position="482"/>
    </location>
</feature>
<dbReference type="PANTHER" id="PTHR14491:SF4">
    <property type="entry name" value="ANKYRIN REPEAT DOMAIN-CONTAINING PROTEIN SOWAHC"/>
    <property type="match status" value="1"/>
</dbReference>
<dbReference type="PANTHER" id="PTHR14491">
    <property type="entry name" value="SOSONDOWAH, ISOFORM G"/>
    <property type="match status" value="1"/>
</dbReference>
<evidence type="ECO:0000256" key="1">
    <source>
        <dbReference type="ARBA" id="ARBA00022737"/>
    </source>
</evidence>
<dbReference type="EMBL" id="AYCK01006831">
    <property type="status" value="NOT_ANNOTATED_CDS"/>
    <property type="molecule type" value="Genomic_DNA"/>
</dbReference>
<dbReference type="Proteomes" id="UP000028760">
    <property type="component" value="Unassembled WGS sequence"/>
</dbReference>
<reference evidence="7" key="2">
    <citation type="submission" date="2025-08" db="UniProtKB">
        <authorList>
            <consortium name="Ensembl"/>
        </authorList>
    </citation>
    <scope>IDENTIFICATION</scope>
</reference>
<name>A0A096M5V2_POEFO</name>
<feature type="region of interest" description="Disordered" evidence="5">
    <location>
        <begin position="465"/>
        <end position="496"/>
    </location>
</feature>
<organism evidence="7 8">
    <name type="scientific">Poecilia formosa</name>
    <name type="common">Amazon molly</name>
    <name type="synonym">Limia formosa</name>
    <dbReference type="NCBI Taxonomy" id="48698"/>
    <lineage>
        <taxon>Eukaryota</taxon>
        <taxon>Metazoa</taxon>
        <taxon>Chordata</taxon>
        <taxon>Craniata</taxon>
        <taxon>Vertebrata</taxon>
        <taxon>Euteleostomi</taxon>
        <taxon>Actinopterygii</taxon>
        <taxon>Neopterygii</taxon>
        <taxon>Teleostei</taxon>
        <taxon>Neoteleostei</taxon>
        <taxon>Acanthomorphata</taxon>
        <taxon>Ovalentaria</taxon>
        <taxon>Atherinomorphae</taxon>
        <taxon>Cyprinodontiformes</taxon>
        <taxon>Poeciliidae</taxon>
        <taxon>Poeciliinae</taxon>
        <taxon>Poecilia</taxon>
    </lineage>
</organism>
<feature type="region of interest" description="Disordered" evidence="5">
    <location>
        <begin position="421"/>
        <end position="447"/>
    </location>
</feature>
<dbReference type="PROSITE" id="PS50297">
    <property type="entry name" value="ANK_REP_REGION"/>
    <property type="match status" value="1"/>
</dbReference>
<evidence type="ECO:0000259" key="6">
    <source>
        <dbReference type="Pfam" id="PF25877"/>
    </source>
</evidence>
<dbReference type="Pfam" id="PF12796">
    <property type="entry name" value="Ank_2"/>
    <property type="match status" value="1"/>
</dbReference>
<sequence>MRTMASQQCTMQAVHEFLLEKGGRVRQMELIDHFTAPCGSNDPQKEGAGWELLSGIVDSVGFVEVENGVKFVCLNGEGCEESVMRKDADGHVDAECNGNIQETLDNKQVNGNPDEDREPAGLITHCDCPTEASTSTSLDNDYQSNGNEQPAAQAQGSTESGTPTTVCTSYRDTRPRPGPQPCDSTLEGLESVGEIQTPKGSRRNFIELMMSSSPHVRRSLINRGSRIRDSVRSDGDSSSVLSSATDEDSSSVTLDPLEHEWMLCASDGLWESLQPMLAVEPSLVAKRDFVTGFTCLHWAAKHGKAELLSQLLDFAKENTIPVNVNARSSAGYTPLHLAAMHGHTQVVRVLLSDYEADPEARDYSGRRAIQYLSPLLAADLEREGLVTSPGPESDTENTNGGSSRTRGWRLPKVLQGNLKSLRLLTSPPETSEESEKTKGGLQRKSSLSRLNARLHRGRHRAQIIHSASFRDTGEVGREEELPRSPLRARPLSNLFG</sequence>
<feature type="domain" description="SOWAHA-C winged helix-turn-helix" evidence="6">
    <location>
        <begin position="8"/>
        <end position="75"/>
    </location>
</feature>
<evidence type="ECO:0000313" key="8">
    <source>
        <dbReference type="Proteomes" id="UP000028760"/>
    </source>
</evidence>
<dbReference type="InterPro" id="IPR002110">
    <property type="entry name" value="Ankyrin_rpt"/>
</dbReference>
<evidence type="ECO:0000256" key="5">
    <source>
        <dbReference type="SAM" id="MobiDB-lite"/>
    </source>
</evidence>
<evidence type="ECO:0000313" key="7">
    <source>
        <dbReference type="Ensembl" id="ENSPFOP00000026793.1"/>
    </source>
</evidence>
<dbReference type="Pfam" id="PF25877">
    <property type="entry name" value="WHD_SOWAH"/>
    <property type="match status" value="1"/>
</dbReference>
<dbReference type="Ensembl" id="ENSPFOT00000031002.1">
    <property type="protein sequence ID" value="ENSPFOP00000026793.1"/>
    <property type="gene ID" value="ENSPFOG00000004395.2"/>
</dbReference>
<keyword evidence="1" id="KW-0677">Repeat</keyword>
<evidence type="ECO:0000256" key="4">
    <source>
        <dbReference type="PROSITE-ProRule" id="PRU00023"/>
    </source>
</evidence>
<dbReference type="PROSITE" id="PS50088">
    <property type="entry name" value="ANK_REPEAT"/>
    <property type="match status" value="1"/>
</dbReference>
<feature type="compositionally biased region" description="Basic and acidic residues" evidence="5">
    <location>
        <begin position="226"/>
        <end position="235"/>
    </location>
</feature>
<dbReference type="Gene3D" id="1.25.40.20">
    <property type="entry name" value="Ankyrin repeat-containing domain"/>
    <property type="match status" value="1"/>
</dbReference>
<reference evidence="8" key="1">
    <citation type="submission" date="2013-10" db="EMBL/GenBank/DDBJ databases">
        <authorList>
            <person name="Schartl M."/>
            <person name="Warren W."/>
        </authorList>
    </citation>
    <scope>NUCLEOTIDE SEQUENCE [LARGE SCALE GENOMIC DNA]</scope>
    <source>
        <strain evidence="8">female</strain>
    </source>
</reference>
<feature type="region of interest" description="Disordered" evidence="5">
    <location>
        <begin position="104"/>
        <end position="202"/>
    </location>
</feature>
<evidence type="ECO:0000256" key="3">
    <source>
        <dbReference type="ARBA" id="ARBA00038122"/>
    </source>
</evidence>
<feature type="region of interest" description="Disordered" evidence="5">
    <location>
        <begin position="385"/>
        <end position="409"/>
    </location>
</feature>
<feature type="compositionally biased region" description="Polar residues" evidence="5">
    <location>
        <begin position="396"/>
        <end position="405"/>
    </location>
</feature>
<comment type="similarity">
    <text evidence="3">Belongs to the SOWAH family.</text>
</comment>
<reference evidence="7" key="3">
    <citation type="submission" date="2025-09" db="UniProtKB">
        <authorList>
            <consortium name="Ensembl"/>
        </authorList>
    </citation>
    <scope>IDENTIFICATION</scope>
</reference>
<dbReference type="SUPFAM" id="SSF48403">
    <property type="entry name" value="Ankyrin repeat"/>
    <property type="match status" value="1"/>
</dbReference>
<proteinExistence type="inferred from homology"/>
<dbReference type="GeneTree" id="ENSGT00950000183003"/>
<accession>A0A096M5V2</accession>
<evidence type="ECO:0000256" key="2">
    <source>
        <dbReference type="ARBA" id="ARBA00023043"/>
    </source>
</evidence>
<dbReference type="SMART" id="SM00248">
    <property type="entry name" value="ANK"/>
    <property type="match status" value="2"/>
</dbReference>
<feature type="repeat" description="ANK" evidence="4">
    <location>
        <begin position="330"/>
        <end position="352"/>
    </location>
</feature>
<feature type="region of interest" description="Disordered" evidence="5">
    <location>
        <begin position="222"/>
        <end position="252"/>
    </location>
</feature>
<dbReference type="InterPro" id="IPR036770">
    <property type="entry name" value="Ankyrin_rpt-contain_sf"/>
</dbReference>
<dbReference type="InterPro" id="IPR058889">
    <property type="entry name" value="WHD_SOWAHA-C"/>
</dbReference>